<organism evidence="3 4">
    <name type="scientific">Nocardia nova SH22a</name>
    <dbReference type="NCBI Taxonomy" id="1415166"/>
    <lineage>
        <taxon>Bacteria</taxon>
        <taxon>Bacillati</taxon>
        <taxon>Actinomycetota</taxon>
        <taxon>Actinomycetes</taxon>
        <taxon>Mycobacteriales</taxon>
        <taxon>Nocardiaceae</taxon>
        <taxon>Nocardia</taxon>
    </lineage>
</organism>
<feature type="region of interest" description="Disordered" evidence="1">
    <location>
        <begin position="42"/>
        <end position="100"/>
    </location>
</feature>
<evidence type="ECO:0008006" key="5">
    <source>
        <dbReference type="Google" id="ProtNLM"/>
    </source>
</evidence>
<evidence type="ECO:0000313" key="4">
    <source>
        <dbReference type="Proteomes" id="UP000019150"/>
    </source>
</evidence>
<dbReference type="Proteomes" id="UP000019150">
    <property type="component" value="Chromosome"/>
</dbReference>
<evidence type="ECO:0000256" key="2">
    <source>
        <dbReference type="SAM" id="SignalP"/>
    </source>
</evidence>
<reference evidence="3 4" key="1">
    <citation type="journal article" date="2014" name="Appl. Environ. Microbiol.">
        <title>Insights into the Microbial Degradation of Rubber and Gutta-Percha by Analysis of the Complete Genome of Nocardia nova SH22a.</title>
        <authorList>
            <person name="Luo Q."/>
            <person name="Hiessl S."/>
            <person name="Poehlein A."/>
            <person name="Daniel R."/>
            <person name="Steinbuchel A."/>
        </authorList>
    </citation>
    <scope>NUCLEOTIDE SEQUENCE [LARGE SCALE GENOMIC DNA]</scope>
    <source>
        <strain evidence="3">SH22a</strain>
    </source>
</reference>
<feature type="compositionally biased region" description="Polar residues" evidence="1">
    <location>
        <begin position="88"/>
        <end position="97"/>
    </location>
</feature>
<accession>W5TRZ0</accession>
<dbReference type="PATRIC" id="fig|1415166.3.peg.7330"/>
<keyword evidence="2" id="KW-0732">Signal</keyword>
<dbReference type="eggNOG" id="ENOG5031EGK">
    <property type="taxonomic scope" value="Bacteria"/>
</dbReference>
<feature type="compositionally biased region" description="Low complexity" evidence="1">
    <location>
        <begin position="77"/>
        <end position="87"/>
    </location>
</feature>
<feature type="chain" id="PRO_5004871856" description="Lipoprotein" evidence="2">
    <location>
        <begin position="41"/>
        <end position="160"/>
    </location>
</feature>
<feature type="compositionally biased region" description="Pro residues" evidence="1">
    <location>
        <begin position="65"/>
        <end position="76"/>
    </location>
</feature>
<evidence type="ECO:0000256" key="1">
    <source>
        <dbReference type="SAM" id="MobiDB-lite"/>
    </source>
</evidence>
<dbReference type="AlphaFoldDB" id="W5TRZ0"/>
<dbReference type="STRING" id="1415166.NONO_c71460"/>
<dbReference type="KEGG" id="nno:NONO_c71460"/>
<dbReference type="HOGENOM" id="CLU_159308_0_0_11"/>
<feature type="signal peptide" evidence="2">
    <location>
        <begin position="1"/>
        <end position="40"/>
    </location>
</feature>
<gene>
    <name evidence="3" type="ORF">NONO_c71460</name>
</gene>
<evidence type="ECO:0000313" key="3">
    <source>
        <dbReference type="EMBL" id="AHH21904.1"/>
    </source>
</evidence>
<sequence length="160" mass="16452">MLAPKELRRRRTTRGLRTMKRLTVAAVALSALVVGLTACGSDDHSATDANGLRRNGSAVATSAPAAPPPTSAPEPSTPEAAPTTTEENSSLGPASRTTCDEFRKLDVEAEKSLMDRILAENPGSKFDGSPNVALGTAKLVCLAKSEAGKPVAVAIGVVSE</sequence>
<protein>
    <recommendedName>
        <fullName evidence="5">Lipoprotein</fullName>
    </recommendedName>
</protein>
<name>W5TRZ0_9NOCA</name>
<keyword evidence="4" id="KW-1185">Reference proteome</keyword>
<proteinExistence type="predicted"/>
<dbReference type="EMBL" id="CP006850">
    <property type="protein sequence ID" value="AHH21904.1"/>
    <property type="molecule type" value="Genomic_DNA"/>
</dbReference>